<keyword evidence="1" id="KW-0812">Transmembrane</keyword>
<evidence type="ECO:0000313" key="3">
    <source>
        <dbReference type="Proteomes" id="UP000249842"/>
    </source>
</evidence>
<feature type="transmembrane region" description="Helical" evidence="1">
    <location>
        <begin position="78"/>
        <end position="108"/>
    </location>
</feature>
<dbReference type="AlphaFoldDB" id="A0A328AZ49"/>
<proteinExistence type="predicted"/>
<protein>
    <submittedName>
        <fullName evidence="2">Uncharacterized protein</fullName>
    </submittedName>
</protein>
<dbReference type="RefSeq" id="WP_111456754.1">
    <property type="nucleotide sequence ID" value="NZ_QFYP01000001.1"/>
</dbReference>
<gene>
    <name evidence="2" type="ORF">DJ021_06405</name>
</gene>
<keyword evidence="1" id="KW-0472">Membrane</keyword>
<evidence type="ECO:0000313" key="2">
    <source>
        <dbReference type="EMBL" id="RAK59461.1"/>
    </source>
</evidence>
<keyword evidence="1" id="KW-1133">Transmembrane helix</keyword>
<sequence length="136" mass="14452">MDIEDFIKLSASEAGGLYRHHRDAGDAEEASRLHQAYYEAHRVRLSDDRQLAEAQLVAAPPRSSKVARKVDRSKVRRVGVVLSTLGLAIGLFAAAAGVGAAGLIVGGGLGSSGFALWLVGILEDQLISVRYAIEAR</sequence>
<keyword evidence="3" id="KW-1185">Reference proteome</keyword>
<comment type="caution">
    <text evidence="2">The sequence shown here is derived from an EMBL/GenBank/DDBJ whole genome shotgun (WGS) entry which is preliminary data.</text>
</comment>
<dbReference type="Proteomes" id="UP000249842">
    <property type="component" value="Unassembled WGS sequence"/>
</dbReference>
<evidence type="ECO:0000256" key="1">
    <source>
        <dbReference type="SAM" id="Phobius"/>
    </source>
</evidence>
<reference evidence="3" key="1">
    <citation type="submission" date="2018-05" db="EMBL/GenBank/DDBJ databases">
        <authorList>
            <person name="Li X."/>
        </authorList>
    </citation>
    <scope>NUCLEOTIDE SEQUENCE [LARGE SCALE GENOMIC DNA]</scope>
    <source>
        <strain evidence="3">HKS-05</strain>
    </source>
</reference>
<dbReference type="EMBL" id="QFYP01000001">
    <property type="protein sequence ID" value="RAK59461.1"/>
    <property type="molecule type" value="Genomic_DNA"/>
</dbReference>
<organism evidence="2 3">
    <name type="scientific">Phenylobacterium hankyongense</name>
    <dbReference type="NCBI Taxonomy" id="1813876"/>
    <lineage>
        <taxon>Bacteria</taxon>
        <taxon>Pseudomonadati</taxon>
        <taxon>Pseudomonadota</taxon>
        <taxon>Alphaproteobacteria</taxon>
        <taxon>Caulobacterales</taxon>
        <taxon>Caulobacteraceae</taxon>
        <taxon>Phenylobacterium</taxon>
    </lineage>
</organism>
<name>A0A328AZ49_9CAUL</name>
<accession>A0A328AZ49</accession>